<keyword evidence="5 9" id="KW-0812">Transmembrane</keyword>
<proteinExistence type="inferred from homology"/>
<dbReference type="RefSeq" id="WP_131482573.1">
    <property type="nucleotide sequence ID" value="NZ_SJDL01000023.1"/>
</dbReference>
<comment type="similarity">
    <text evidence="2 8">Belongs to the CPA3 antiporters (TC 2.A.63) subunit F family.</text>
</comment>
<dbReference type="EMBL" id="SJDL01000023">
    <property type="protein sequence ID" value="TBW54290.1"/>
    <property type="molecule type" value="Genomic_DNA"/>
</dbReference>
<evidence type="ECO:0000256" key="5">
    <source>
        <dbReference type="ARBA" id="ARBA00022692"/>
    </source>
</evidence>
<dbReference type="InterPro" id="IPR007208">
    <property type="entry name" value="MrpF/PhaF-like"/>
</dbReference>
<evidence type="ECO:0000256" key="2">
    <source>
        <dbReference type="ARBA" id="ARBA00009212"/>
    </source>
</evidence>
<keyword evidence="11" id="KW-1185">Reference proteome</keyword>
<sequence>MITIALKVTLAMVTLAVILNVIRLIKGPDAPDRILALDSLYINAIALIVLFSMLIHSRLYIQSALLIAVMGFVGTIALAKHLKRGSVIE</sequence>
<gene>
    <name evidence="10" type="ORF">EZI54_14345</name>
</gene>
<dbReference type="PANTHER" id="PTHR34702">
    <property type="entry name" value="NA(+)/H(+) ANTIPORTER SUBUNIT F1"/>
    <property type="match status" value="1"/>
</dbReference>
<feature type="transmembrane region" description="Helical" evidence="9">
    <location>
        <begin position="34"/>
        <end position="54"/>
    </location>
</feature>
<evidence type="ECO:0000256" key="6">
    <source>
        <dbReference type="ARBA" id="ARBA00022989"/>
    </source>
</evidence>
<keyword evidence="8" id="KW-0050">Antiport</keyword>
<evidence type="ECO:0000256" key="7">
    <source>
        <dbReference type="ARBA" id="ARBA00023136"/>
    </source>
</evidence>
<keyword evidence="7 8" id="KW-0472">Membrane</keyword>
<dbReference type="Proteomes" id="UP000313645">
    <property type="component" value="Unassembled WGS sequence"/>
</dbReference>
<reference evidence="10 11" key="1">
    <citation type="submission" date="2019-02" db="EMBL/GenBank/DDBJ databases">
        <title>Marinobacter halodurans sp. nov., a marine bacterium isolated from sea tidal flat.</title>
        <authorList>
            <person name="Yoo Y."/>
            <person name="Lee D.W."/>
            <person name="Kim B.S."/>
            <person name="Kim J.-J."/>
        </authorList>
    </citation>
    <scope>NUCLEOTIDE SEQUENCE [LARGE SCALE GENOMIC DNA]</scope>
    <source>
        <strain evidence="10 11">YJ-S3-2</strain>
    </source>
</reference>
<feature type="transmembrane region" description="Helical" evidence="9">
    <location>
        <begin position="60"/>
        <end position="79"/>
    </location>
</feature>
<dbReference type="PIRSF" id="PIRSF028784">
    <property type="entry name" value="MrpF"/>
    <property type="match status" value="1"/>
</dbReference>
<comment type="subcellular location">
    <subcellularLocation>
        <location evidence="1 8">Cell membrane</location>
        <topology evidence="1 8">Multi-pass membrane protein</topology>
    </subcellularLocation>
</comment>
<evidence type="ECO:0000256" key="8">
    <source>
        <dbReference type="PIRNR" id="PIRNR028784"/>
    </source>
</evidence>
<feature type="transmembrane region" description="Helical" evidence="9">
    <location>
        <begin position="6"/>
        <end position="22"/>
    </location>
</feature>
<evidence type="ECO:0000313" key="11">
    <source>
        <dbReference type="Proteomes" id="UP000313645"/>
    </source>
</evidence>
<dbReference type="Pfam" id="PF04066">
    <property type="entry name" value="MrpF_PhaF"/>
    <property type="match status" value="1"/>
</dbReference>
<organism evidence="10 11">
    <name type="scientific">Marinobacter halodurans</name>
    <dbReference type="NCBI Taxonomy" id="2528979"/>
    <lineage>
        <taxon>Bacteria</taxon>
        <taxon>Pseudomonadati</taxon>
        <taxon>Pseudomonadota</taxon>
        <taxon>Gammaproteobacteria</taxon>
        <taxon>Pseudomonadales</taxon>
        <taxon>Marinobacteraceae</taxon>
        <taxon>Marinobacter</taxon>
    </lineage>
</organism>
<dbReference type="PANTHER" id="PTHR34702:SF1">
    <property type="entry name" value="NA(+)_H(+) ANTIPORTER SUBUNIT F"/>
    <property type="match status" value="1"/>
</dbReference>
<comment type="caution">
    <text evidence="10">The sequence shown here is derived from an EMBL/GenBank/DDBJ whole genome shotgun (WGS) entry which is preliminary data.</text>
</comment>
<protein>
    <submittedName>
        <fullName evidence="10">K+/H+ antiporter subunit F</fullName>
    </submittedName>
</protein>
<evidence type="ECO:0000313" key="10">
    <source>
        <dbReference type="EMBL" id="TBW54290.1"/>
    </source>
</evidence>
<name>A0ABY1ZI63_9GAMM</name>
<evidence type="ECO:0000256" key="4">
    <source>
        <dbReference type="ARBA" id="ARBA00022475"/>
    </source>
</evidence>
<keyword evidence="4 8" id="KW-1003">Cell membrane</keyword>
<evidence type="ECO:0000256" key="1">
    <source>
        <dbReference type="ARBA" id="ARBA00004651"/>
    </source>
</evidence>
<keyword evidence="6 9" id="KW-1133">Transmembrane helix</keyword>
<keyword evidence="3 8" id="KW-0813">Transport</keyword>
<evidence type="ECO:0000256" key="3">
    <source>
        <dbReference type="ARBA" id="ARBA00022448"/>
    </source>
</evidence>
<accession>A0ABY1ZI63</accession>
<keyword evidence="8" id="KW-0406">Ion transport</keyword>
<evidence type="ECO:0000256" key="9">
    <source>
        <dbReference type="SAM" id="Phobius"/>
    </source>
</evidence>
<dbReference type="NCBIfam" id="NF004812">
    <property type="entry name" value="PRK06161.1"/>
    <property type="match status" value="1"/>
</dbReference>